<gene>
    <name evidence="1" type="ORF">S03H2_39167</name>
</gene>
<accession>X1GSH4</accession>
<dbReference type="EMBL" id="BARU01024195">
    <property type="protein sequence ID" value="GAH47825.1"/>
    <property type="molecule type" value="Genomic_DNA"/>
</dbReference>
<organism evidence="1">
    <name type="scientific">marine sediment metagenome</name>
    <dbReference type="NCBI Taxonomy" id="412755"/>
    <lineage>
        <taxon>unclassified sequences</taxon>
        <taxon>metagenomes</taxon>
        <taxon>ecological metagenomes</taxon>
    </lineage>
</organism>
<sequence length="39" mass="4334">FGDANSVYTTYQWYVNVYDGLAITTSDIYCFTTTAGLTP</sequence>
<comment type="caution">
    <text evidence="1">The sequence shown here is derived from an EMBL/GenBank/DDBJ whole genome shotgun (WGS) entry which is preliminary data.</text>
</comment>
<protein>
    <submittedName>
        <fullName evidence="1">Uncharacterized protein</fullName>
    </submittedName>
</protein>
<feature type="non-terminal residue" evidence="1">
    <location>
        <position position="1"/>
    </location>
</feature>
<dbReference type="AlphaFoldDB" id="X1GSH4"/>
<evidence type="ECO:0000313" key="1">
    <source>
        <dbReference type="EMBL" id="GAH47825.1"/>
    </source>
</evidence>
<name>X1GSH4_9ZZZZ</name>
<proteinExistence type="predicted"/>
<reference evidence="1" key="1">
    <citation type="journal article" date="2014" name="Front. Microbiol.">
        <title>High frequency of phylogenetically diverse reductive dehalogenase-homologous genes in deep subseafloor sedimentary metagenomes.</title>
        <authorList>
            <person name="Kawai M."/>
            <person name="Futagami T."/>
            <person name="Toyoda A."/>
            <person name="Takaki Y."/>
            <person name="Nishi S."/>
            <person name="Hori S."/>
            <person name="Arai W."/>
            <person name="Tsubouchi T."/>
            <person name="Morono Y."/>
            <person name="Uchiyama I."/>
            <person name="Ito T."/>
            <person name="Fujiyama A."/>
            <person name="Inagaki F."/>
            <person name="Takami H."/>
        </authorList>
    </citation>
    <scope>NUCLEOTIDE SEQUENCE</scope>
    <source>
        <strain evidence="1">Expedition CK06-06</strain>
    </source>
</reference>